<dbReference type="GO" id="GO:0005506">
    <property type="term" value="F:iron ion binding"/>
    <property type="evidence" value="ECO:0007669"/>
    <property type="project" value="InterPro"/>
</dbReference>
<evidence type="ECO:0000256" key="2">
    <source>
        <dbReference type="ARBA" id="ARBA00010617"/>
    </source>
</evidence>
<reference evidence="5 6" key="1">
    <citation type="journal article" date="2014" name="Nature">
        <title>The genomic substrate for adaptive radiation in African cichlid fish.</title>
        <authorList>
            <person name="Brawand D."/>
            <person name="Wagner C.E."/>
            <person name="Li Y.I."/>
            <person name="Malinsky M."/>
            <person name="Keller I."/>
            <person name="Fan S."/>
            <person name="Simakov O."/>
            <person name="Ng A.Y."/>
            <person name="Lim Z.W."/>
            <person name="Bezault E."/>
            <person name="Turner-Maier J."/>
            <person name="Johnson J."/>
            <person name="Alcazar R."/>
            <person name="Noh H.J."/>
            <person name="Russell P."/>
            <person name="Aken B."/>
            <person name="Alfoldi J."/>
            <person name="Amemiya C."/>
            <person name="Azzouzi N."/>
            <person name="Baroiller J.F."/>
            <person name="Barloy-Hubler F."/>
            <person name="Berlin A."/>
            <person name="Bloomquist R."/>
            <person name="Carleton K.L."/>
            <person name="Conte M.A."/>
            <person name="D'Cotta H."/>
            <person name="Eshel O."/>
            <person name="Gaffney L."/>
            <person name="Galibert F."/>
            <person name="Gante H.F."/>
            <person name="Gnerre S."/>
            <person name="Greuter L."/>
            <person name="Guyon R."/>
            <person name="Haddad N.S."/>
            <person name="Haerty W."/>
            <person name="Harris R.M."/>
            <person name="Hofmann H.A."/>
            <person name="Hourlier T."/>
            <person name="Hulata G."/>
            <person name="Jaffe D.B."/>
            <person name="Lara M."/>
            <person name="Lee A.P."/>
            <person name="MacCallum I."/>
            <person name="Mwaiko S."/>
            <person name="Nikaido M."/>
            <person name="Nishihara H."/>
            <person name="Ozouf-Costaz C."/>
            <person name="Penman D.J."/>
            <person name="Przybylski D."/>
            <person name="Rakotomanga M."/>
            <person name="Renn S.C.P."/>
            <person name="Ribeiro F.J."/>
            <person name="Ron M."/>
            <person name="Salzburger W."/>
            <person name="Sanchez-Pulido L."/>
            <person name="Santos M.E."/>
            <person name="Searle S."/>
            <person name="Sharpe T."/>
            <person name="Swofford R."/>
            <person name="Tan F.J."/>
            <person name="Williams L."/>
            <person name="Young S."/>
            <person name="Yin S."/>
            <person name="Okada N."/>
            <person name="Kocher T.D."/>
            <person name="Miska E.A."/>
            <person name="Lander E.S."/>
            <person name="Venkatesh B."/>
            <person name="Fernald R.D."/>
            <person name="Meyer A."/>
            <person name="Ponting C.P."/>
            <person name="Streelman J.T."/>
            <person name="Lindblad-Toh K."/>
            <person name="Seehausen O."/>
            <person name="Di Palma F."/>
        </authorList>
    </citation>
    <scope>NUCLEOTIDE SEQUENCE</scope>
</reference>
<dbReference type="GO" id="GO:0020037">
    <property type="term" value="F:heme binding"/>
    <property type="evidence" value="ECO:0007669"/>
    <property type="project" value="InterPro"/>
</dbReference>
<dbReference type="GO" id="GO:0016712">
    <property type="term" value="F:oxidoreductase activity, acting on paired donors, with incorporation or reduction of molecular oxygen, reduced flavin or flavoprotein as one donor, and incorporation of one atom of oxygen"/>
    <property type="evidence" value="ECO:0007669"/>
    <property type="project" value="TreeGrafter"/>
</dbReference>
<dbReference type="Gene3D" id="1.10.630.10">
    <property type="entry name" value="Cytochrome P450"/>
    <property type="match status" value="1"/>
</dbReference>
<dbReference type="GO" id="GO:0006805">
    <property type="term" value="P:xenobiotic metabolic process"/>
    <property type="evidence" value="ECO:0007669"/>
    <property type="project" value="TreeGrafter"/>
</dbReference>
<dbReference type="Proteomes" id="UP000265160">
    <property type="component" value="LG23"/>
</dbReference>
<dbReference type="InterPro" id="IPR002401">
    <property type="entry name" value="Cyt_P450_E_grp-I"/>
</dbReference>
<proteinExistence type="inferred from homology"/>
<reference evidence="5" key="3">
    <citation type="submission" date="2025-09" db="UniProtKB">
        <authorList>
            <consortium name="Ensembl"/>
        </authorList>
    </citation>
    <scope>IDENTIFICATION</scope>
</reference>
<dbReference type="PANTHER" id="PTHR24300:SF301">
    <property type="entry name" value="CYP2J25 PROTEIN-RELATED"/>
    <property type="match status" value="1"/>
</dbReference>
<comment type="similarity">
    <text evidence="2">Belongs to the cytochrome P450 family.</text>
</comment>
<evidence type="ECO:0000256" key="1">
    <source>
        <dbReference type="ARBA" id="ARBA00001971"/>
    </source>
</evidence>
<dbReference type="Ensembl" id="ENSMZET00005026274.1">
    <property type="protein sequence ID" value="ENSMZEP00005025450.1"/>
    <property type="gene ID" value="ENSMZEG00005018993.1"/>
</dbReference>
<dbReference type="InterPro" id="IPR036396">
    <property type="entry name" value="Cyt_P450_sf"/>
</dbReference>
<keyword evidence="4" id="KW-0408">Iron</keyword>
<dbReference type="InterPro" id="IPR001128">
    <property type="entry name" value="Cyt_P450"/>
</dbReference>
<dbReference type="PRINTS" id="PR00463">
    <property type="entry name" value="EP450I"/>
</dbReference>
<evidence type="ECO:0000313" key="5">
    <source>
        <dbReference type="Ensembl" id="ENSMZEP00005025450.1"/>
    </source>
</evidence>
<organism evidence="5 6">
    <name type="scientific">Maylandia zebra</name>
    <name type="common">zebra mbuna</name>
    <dbReference type="NCBI Taxonomy" id="106582"/>
    <lineage>
        <taxon>Eukaryota</taxon>
        <taxon>Metazoa</taxon>
        <taxon>Chordata</taxon>
        <taxon>Craniata</taxon>
        <taxon>Vertebrata</taxon>
        <taxon>Euteleostomi</taxon>
        <taxon>Actinopterygii</taxon>
        <taxon>Neopterygii</taxon>
        <taxon>Teleostei</taxon>
        <taxon>Neoteleostei</taxon>
        <taxon>Acanthomorphata</taxon>
        <taxon>Ovalentaria</taxon>
        <taxon>Cichlomorphae</taxon>
        <taxon>Cichliformes</taxon>
        <taxon>Cichlidae</taxon>
        <taxon>African cichlids</taxon>
        <taxon>Pseudocrenilabrinae</taxon>
        <taxon>Haplochromini</taxon>
        <taxon>Maylandia</taxon>
        <taxon>Maylandia zebra complex</taxon>
    </lineage>
</organism>
<sequence>METLYSLLGSEWIDGRSILIFLFVLLLTTEVLKNRVPKNFPPGPRALPFIGNLHQSSVHVQFAEKHGNIFSLRFFGQRTVIINGYKLVKEALIQRGEDFMDRPSLPIFVFPKGLVISNGYRWKQQRRFALHTLRNFGLGKKTLEFSIQQECQYLTEAFADHQGNPFNTQSLLTNAVSNIICCLVFGNRFEYTDKQFQSILQLFNEIVCLQGTMWAQIKEHRENFNPSSPRDYIDAFLLEMGEVSKEDEDSGFSLSNLCICTLDLFGAGTETTTTTLHWGLLYMIYYPDIQGKSRTQEFHSHVLYQCTCTCDVTIKSDLI</sequence>
<comment type="cofactor">
    <cofactor evidence="1">
        <name>heme</name>
        <dbReference type="ChEBI" id="CHEBI:30413"/>
    </cofactor>
</comment>
<reference evidence="5" key="2">
    <citation type="submission" date="2025-08" db="UniProtKB">
        <authorList>
            <consortium name="Ensembl"/>
        </authorList>
    </citation>
    <scope>IDENTIFICATION</scope>
</reference>
<dbReference type="Pfam" id="PF00067">
    <property type="entry name" value="p450"/>
    <property type="match status" value="1"/>
</dbReference>
<evidence type="ECO:0000256" key="4">
    <source>
        <dbReference type="ARBA" id="ARBA00023004"/>
    </source>
</evidence>
<evidence type="ECO:0000313" key="6">
    <source>
        <dbReference type="Proteomes" id="UP000265160"/>
    </source>
</evidence>
<dbReference type="GO" id="GO:0006082">
    <property type="term" value="P:organic acid metabolic process"/>
    <property type="evidence" value="ECO:0007669"/>
    <property type="project" value="TreeGrafter"/>
</dbReference>
<dbReference type="SUPFAM" id="SSF48264">
    <property type="entry name" value="Cytochrome P450"/>
    <property type="match status" value="1"/>
</dbReference>
<dbReference type="AlphaFoldDB" id="A0A3P9CSW2"/>
<dbReference type="InterPro" id="IPR050182">
    <property type="entry name" value="Cytochrome_P450_fam2"/>
</dbReference>
<dbReference type="GO" id="GO:0005737">
    <property type="term" value="C:cytoplasm"/>
    <property type="evidence" value="ECO:0007669"/>
    <property type="project" value="TreeGrafter"/>
</dbReference>
<protein>
    <submittedName>
        <fullName evidence="5">Uncharacterized protein</fullName>
    </submittedName>
</protein>
<evidence type="ECO:0000256" key="3">
    <source>
        <dbReference type="ARBA" id="ARBA00022723"/>
    </source>
</evidence>
<dbReference type="STRING" id="106582.ENSMZEP00005025450"/>
<dbReference type="GeneTree" id="ENSGT00950000182879"/>
<keyword evidence="3" id="KW-0479">Metal-binding</keyword>
<dbReference type="PANTHER" id="PTHR24300">
    <property type="entry name" value="CYTOCHROME P450 508A4-RELATED"/>
    <property type="match status" value="1"/>
</dbReference>
<name>A0A3P9CSW2_9CICH</name>
<accession>A0A3P9CSW2</accession>
<keyword evidence="6" id="KW-1185">Reference proteome</keyword>